<dbReference type="GeneID" id="18933213"/>
<dbReference type="AlphaFoldDB" id="F4S2I1"/>
<proteinExistence type="predicted"/>
<evidence type="ECO:0000313" key="2">
    <source>
        <dbReference type="EMBL" id="EGG01182.1"/>
    </source>
</evidence>
<dbReference type="Proteomes" id="UP000001072">
    <property type="component" value="Unassembled WGS sequence"/>
</dbReference>
<dbReference type="EMBL" id="GL883140">
    <property type="protein sequence ID" value="EGG01182.1"/>
    <property type="molecule type" value="Genomic_DNA"/>
</dbReference>
<name>F4S2I1_MELLP</name>
<sequence length="279" mass="31650">MNTHPTLTFHPSSSLHSHSIHHHHHQVEIDEGQENGMNSNVHLSSNPMAYHNFDEMISQVIETNLNQHFQSVDHLKVNAKPLVERDPNWLIEPEFKLKTSQELPNESLTPNSMTTTPTTTNSTSKQSINLLTIIDQPTILSKPQVHQIPKFIRASSDSAHLKAIKPDQSVCSDREINFNSISTPLHPQNDPRSQLTQWREEAIEYVRKREEILAWINGLPGSFGLDEIHQAIDWEVVKDEDVVEGIVKDGLDDQLVHLLASDLDGLKIEKLEPIHQTSL</sequence>
<dbReference type="RefSeq" id="XP_007415532.1">
    <property type="nucleotide sequence ID" value="XM_007415470.1"/>
</dbReference>
<keyword evidence="3" id="KW-1185">Reference proteome</keyword>
<reference evidence="3" key="1">
    <citation type="journal article" date="2011" name="Proc. Natl. Acad. Sci. U.S.A.">
        <title>Obligate biotrophy features unraveled by the genomic analysis of rust fungi.</title>
        <authorList>
            <person name="Duplessis S."/>
            <person name="Cuomo C.A."/>
            <person name="Lin Y.-C."/>
            <person name="Aerts A."/>
            <person name="Tisserant E."/>
            <person name="Veneault-Fourrey C."/>
            <person name="Joly D.L."/>
            <person name="Hacquard S."/>
            <person name="Amselem J."/>
            <person name="Cantarel B.L."/>
            <person name="Chiu R."/>
            <person name="Coutinho P.M."/>
            <person name="Feau N."/>
            <person name="Field M."/>
            <person name="Frey P."/>
            <person name="Gelhaye E."/>
            <person name="Goldberg J."/>
            <person name="Grabherr M.G."/>
            <person name="Kodira C.D."/>
            <person name="Kohler A."/>
            <person name="Kuees U."/>
            <person name="Lindquist E.A."/>
            <person name="Lucas S.M."/>
            <person name="Mago R."/>
            <person name="Mauceli E."/>
            <person name="Morin E."/>
            <person name="Murat C."/>
            <person name="Pangilinan J.L."/>
            <person name="Park R."/>
            <person name="Pearson M."/>
            <person name="Quesneville H."/>
            <person name="Rouhier N."/>
            <person name="Sakthikumar S."/>
            <person name="Salamov A.A."/>
            <person name="Schmutz J."/>
            <person name="Selles B."/>
            <person name="Shapiro H."/>
            <person name="Tanguay P."/>
            <person name="Tuskan G.A."/>
            <person name="Henrissat B."/>
            <person name="Van de Peer Y."/>
            <person name="Rouze P."/>
            <person name="Ellis J.G."/>
            <person name="Dodds P.N."/>
            <person name="Schein J.E."/>
            <person name="Zhong S."/>
            <person name="Hamelin R.C."/>
            <person name="Grigoriev I.V."/>
            <person name="Szabo L.J."/>
            <person name="Martin F."/>
        </authorList>
    </citation>
    <scope>NUCLEOTIDE SEQUENCE [LARGE SCALE GENOMIC DNA]</scope>
    <source>
        <strain evidence="3">98AG31 / pathotype 3-4-7</strain>
    </source>
</reference>
<dbReference type="OrthoDB" id="10458959at2759"/>
<protein>
    <submittedName>
        <fullName evidence="2">Uncharacterized protein</fullName>
    </submittedName>
</protein>
<accession>F4S2I1</accession>
<gene>
    <name evidence="2" type="ORF">MELLADRAFT_79083</name>
</gene>
<feature type="region of interest" description="Disordered" evidence="1">
    <location>
        <begin position="100"/>
        <end position="123"/>
    </location>
</feature>
<dbReference type="KEGG" id="mlr:MELLADRAFT_79083"/>
<feature type="compositionally biased region" description="Low complexity" evidence="1">
    <location>
        <begin position="109"/>
        <end position="123"/>
    </location>
</feature>
<evidence type="ECO:0000256" key="1">
    <source>
        <dbReference type="SAM" id="MobiDB-lite"/>
    </source>
</evidence>
<feature type="region of interest" description="Disordered" evidence="1">
    <location>
        <begin position="1"/>
        <end position="27"/>
    </location>
</feature>
<dbReference type="InParanoid" id="F4S2I1"/>
<organism evidence="3">
    <name type="scientific">Melampsora larici-populina (strain 98AG31 / pathotype 3-4-7)</name>
    <name type="common">Poplar leaf rust fungus</name>
    <dbReference type="NCBI Taxonomy" id="747676"/>
    <lineage>
        <taxon>Eukaryota</taxon>
        <taxon>Fungi</taxon>
        <taxon>Dikarya</taxon>
        <taxon>Basidiomycota</taxon>
        <taxon>Pucciniomycotina</taxon>
        <taxon>Pucciniomycetes</taxon>
        <taxon>Pucciniales</taxon>
        <taxon>Melampsoraceae</taxon>
        <taxon>Melampsora</taxon>
    </lineage>
</organism>
<evidence type="ECO:0000313" key="3">
    <source>
        <dbReference type="Proteomes" id="UP000001072"/>
    </source>
</evidence>
<dbReference type="HOGENOM" id="CLU_997757_0_0_1"/>
<dbReference type="VEuPathDB" id="FungiDB:MELLADRAFT_79083"/>